<keyword evidence="1" id="KW-1133">Transmembrane helix</keyword>
<accession>A0A3R8RC81</accession>
<dbReference type="EMBL" id="RWJI01000001">
    <property type="protein sequence ID" value="RRQ51614.1"/>
    <property type="molecule type" value="Genomic_DNA"/>
</dbReference>
<organism evidence="2 3">
    <name type="scientific">Sphingorhabdus wooponensis</name>
    <dbReference type="NCBI Taxonomy" id="940136"/>
    <lineage>
        <taxon>Bacteria</taxon>
        <taxon>Pseudomonadati</taxon>
        <taxon>Pseudomonadota</taxon>
        <taxon>Alphaproteobacteria</taxon>
        <taxon>Sphingomonadales</taxon>
        <taxon>Sphingomonadaceae</taxon>
        <taxon>Sphingorhabdus</taxon>
    </lineage>
</organism>
<feature type="transmembrane region" description="Helical" evidence="1">
    <location>
        <begin position="279"/>
        <end position="299"/>
    </location>
</feature>
<keyword evidence="1" id="KW-0812">Transmembrane</keyword>
<dbReference type="OrthoDB" id="9111327at2"/>
<dbReference type="InterPro" id="IPR022134">
    <property type="entry name" value="DUF3667"/>
</dbReference>
<dbReference type="AlphaFoldDB" id="A0A3R8RC81"/>
<gene>
    <name evidence="2" type="ORF">D7D48_01555</name>
</gene>
<evidence type="ECO:0000256" key="1">
    <source>
        <dbReference type="SAM" id="Phobius"/>
    </source>
</evidence>
<dbReference type="Proteomes" id="UP000268553">
    <property type="component" value="Unassembled WGS sequence"/>
</dbReference>
<protein>
    <submittedName>
        <fullName evidence="2">DUF3667 domain-containing protein</fullName>
    </submittedName>
</protein>
<feature type="transmembrane region" description="Helical" evidence="1">
    <location>
        <begin position="249"/>
        <end position="267"/>
    </location>
</feature>
<proteinExistence type="predicted"/>
<feature type="transmembrane region" description="Helical" evidence="1">
    <location>
        <begin position="104"/>
        <end position="122"/>
    </location>
</feature>
<comment type="caution">
    <text evidence="2">The sequence shown here is derived from an EMBL/GenBank/DDBJ whole genome shotgun (WGS) entry which is preliminary data.</text>
</comment>
<sequence length="362" mass="39626">MDGDLGEAADIVTGAAVARAVEPSAGEGCGQSGTCLNCGTDLLGAHCHACGQKGSVHRTIGAFGHDILHSVLHFDGKIWRTLPLLFWNPGELTRRYVHGERAKFVSPLALFLFTVFLTFAVVNQLMPDDTGMSGADDGSLQVTIDSPDFALERQKLQTKITRLENEIIDARDAGKPTAALEEQLSSDKLGLRFMGTAAGTFGANKGKTDNPSLRDTDFPGAAALIKAAETATKNPQLLLYKMQSNAYKYSWALIPISVPFVWLLFFWRRQYKMFDHAVFVTYSLTFIMQLGVICTLLISFPQTEVIGGLLLSLYPPIHMYRQLRGAYQTSRFSAFLRMCLLSVFAITALTLFAVLVITIGVT</sequence>
<name>A0A3R8RC81_9SPHN</name>
<keyword evidence="3" id="KW-1185">Reference proteome</keyword>
<reference evidence="2 3" key="1">
    <citation type="submission" date="2018-12" db="EMBL/GenBank/DDBJ databases">
        <authorList>
            <person name="Kim S.-J."/>
            <person name="Jung G.-Y."/>
        </authorList>
    </citation>
    <scope>NUCLEOTIDE SEQUENCE [LARGE SCALE GENOMIC DNA]</scope>
    <source>
        <strain evidence="2 3">03SU3-P</strain>
    </source>
</reference>
<feature type="transmembrane region" description="Helical" evidence="1">
    <location>
        <begin position="335"/>
        <end position="361"/>
    </location>
</feature>
<keyword evidence="1" id="KW-0472">Membrane</keyword>
<evidence type="ECO:0000313" key="2">
    <source>
        <dbReference type="EMBL" id="RRQ51614.1"/>
    </source>
</evidence>
<evidence type="ECO:0000313" key="3">
    <source>
        <dbReference type="Proteomes" id="UP000268553"/>
    </source>
</evidence>
<dbReference type="Pfam" id="PF12412">
    <property type="entry name" value="DUF3667"/>
    <property type="match status" value="1"/>
</dbReference>